<organism evidence="2">
    <name type="scientific">Halobacterium sp. NMX12-1</name>
    <dbReference type="NCBI Taxonomy" id="3166650"/>
    <lineage>
        <taxon>Archaea</taxon>
        <taxon>Methanobacteriati</taxon>
        <taxon>Methanobacteriota</taxon>
        <taxon>Stenosarchaea group</taxon>
        <taxon>Halobacteria</taxon>
        <taxon>Halobacteriales</taxon>
        <taxon>Halobacteriaceae</taxon>
        <taxon>Halobacterium</taxon>
    </lineage>
</organism>
<feature type="domain" description="UspA" evidence="1">
    <location>
        <begin position="8"/>
        <end position="139"/>
    </location>
</feature>
<protein>
    <submittedName>
        <fullName evidence="2">Universal stress protein</fullName>
    </submittedName>
</protein>
<gene>
    <name evidence="2" type="ORF">ABSL23_01355</name>
</gene>
<dbReference type="AlphaFoldDB" id="A0AAU8CCE4"/>
<evidence type="ECO:0000313" key="2">
    <source>
        <dbReference type="EMBL" id="XCF16676.1"/>
    </source>
</evidence>
<sequence length="145" mass="15418">MGDLLELVVVPVASEGDAQTTMDAVLPRVREASGRVVAVHVVEKGGGTIDKASVEQREAYAEGVFGVVEDACADAGVTCETDLRFDTDVVDGIFDAARDHDASAVAFTPRESNRWLDLLTGDHARDIVKRADLPVVVLPAEDANE</sequence>
<name>A0AAU8CCE4_9EURY</name>
<dbReference type="InterPro" id="IPR014729">
    <property type="entry name" value="Rossmann-like_a/b/a_fold"/>
</dbReference>
<dbReference type="RefSeq" id="WP_353634468.1">
    <property type="nucleotide sequence ID" value="NZ_CP159204.1"/>
</dbReference>
<reference evidence="2" key="1">
    <citation type="submission" date="2024-06" db="EMBL/GenBank/DDBJ databases">
        <title>Genome Sequence of an extremely halophilic archaeon isolated from Permian era halite, Salado Formation, Carlsbad, New Mexico: Halobacterium sp. strain NMX12-1.</title>
        <authorList>
            <person name="Sotoa L."/>
            <person name="DasSarma P."/>
            <person name="Anton B.P."/>
            <person name="Vincze T."/>
            <person name="Verma I."/>
            <person name="Eralp B."/>
            <person name="Powers D.W."/>
            <person name="Dozier B.L."/>
            <person name="Roberts R.J."/>
            <person name="DasSarma S."/>
        </authorList>
    </citation>
    <scope>NUCLEOTIDE SEQUENCE</scope>
    <source>
        <strain evidence="2">NMX12-1</strain>
    </source>
</reference>
<dbReference type="SUPFAM" id="SSF52402">
    <property type="entry name" value="Adenine nucleotide alpha hydrolases-like"/>
    <property type="match status" value="1"/>
</dbReference>
<evidence type="ECO:0000259" key="1">
    <source>
        <dbReference type="Pfam" id="PF00582"/>
    </source>
</evidence>
<dbReference type="GeneID" id="91107755"/>
<dbReference type="InterPro" id="IPR006016">
    <property type="entry name" value="UspA"/>
</dbReference>
<dbReference type="Gene3D" id="3.40.50.620">
    <property type="entry name" value="HUPs"/>
    <property type="match status" value="1"/>
</dbReference>
<proteinExistence type="predicted"/>
<dbReference type="Pfam" id="PF00582">
    <property type="entry name" value="Usp"/>
    <property type="match status" value="1"/>
</dbReference>
<dbReference type="EMBL" id="CP159204">
    <property type="protein sequence ID" value="XCF16676.1"/>
    <property type="molecule type" value="Genomic_DNA"/>
</dbReference>
<dbReference type="KEGG" id="hanx:ABSL23_01355"/>
<accession>A0AAU8CCE4</accession>